<keyword evidence="1" id="KW-1185">Reference proteome</keyword>
<organism evidence="1 2">
    <name type="scientific">Heterorhabditis bacteriophora</name>
    <name type="common">Entomopathogenic nematode worm</name>
    <dbReference type="NCBI Taxonomy" id="37862"/>
    <lineage>
        <taxon>Eukaryota</taxon>
        <taxon>Metazoa</taxon>
        <taxon>Ecdysozoa</taxon>
        <taxon>Nematoda</taxon>
        <taxon>Chromadorea</taxon>
        <taxon>Rhabditida</taxon>
        <taxon>Rhabditina</taxon>
        <taxon>Rhabditomorpha</taxon>
        <taxon>Strongyloidea</taxon>
        <taxon>Heterorhabditidae</taxon>
        <taxon>Heterorhabditis</taxon>
    </lineage>
</organism>
<reference evidence="2" key="1">
    <citation type="submission" date="2016-11" db="UniProtKB">
        <authorList>
            <consortium name="WormBaseParasite"/>
        </authorList>
    </citation>
    <scope>IDENTIFICATION</scope>
</reference>
<dbReference type="Proteomes" id="UP000095283">
    <property type="component" value="Unplaced"/>
</dbReference>
<dbReference type="AlphaFoldDB" id="A0A1I7WG65"/>
<name>A0A1I7WG65_HETBA</name>
<evidence type="ECO:0000313" key="1">
    <source>
        <dbReference type="Proteomes" id="UP000095283"/>
    </source>
</evidence>
<accession>A0A1I7WG65</accession>
<dbReference type="WBParaSite" id="Hba_03944">
    <property type="protein sequence ID" value="Hba_03944"/>
    <property type="gene ID" value="Hba_03944"/>
</dbReference>
<protein>
    <submittedName>
        <fullName evidence="2">Reverse transcriptase domain-containing protein</fullName>
    </submittedName>
</protein>
<proteinExistence type="predicted"/>
<evidence type="ECO:0000313" key="2">
    <source>
        <dbReference type="WBParaSite" id="Hba_03944"/>
    </source>
</evidence>
<sequence length="106" mass="12291">MLHVTCYCYQWTENNYYSGPYLSVIQSYLYICGDDVIENLQSRPDIIGAFDSFLLDDPTDYQFTELLEELDRRIGSIQGPKGVSISFSFFLPNSSDRMLRNNCHPK</sequence>